<comment type="caution">
    <text evidence="2">The sequence shown here is derived from an EMBL/GenBank/DDBJ whole genome shotgun (WGS) entry which is preliminary data.</text>
</comment>
<dbReference type="GO" id="GO:0016787">
    <property type="term" value="F:hydrolase activity"/>
    <property type="evidence" value="ECO:0007669"/>
    <property type="project" value="UniProtKB-KW"/>
</dbReference>
<feature type="domain" description="AB hydrolase-1" evidence="1">
    <location>
        <begin position="17"/>
        <end position="85"/>
    </location>
</feature>
<keyword evidence="2" id="KW-0378">Hydrolase</keyword>
<protein>
    <submittedName>
        <fullName evidence="2">Alpha/beta fold hydrolase</fullName>
    </submittedName>
</protein>
<accession>A0ABV5TZD6</accession>
<dbReference type="InterPro" id="IPR029058">
    <property type="entry name" value="AB_hydrolase_fold"/>
</dbReference>
<evidence type="ECO:0000313" key="2">
    <source>
        <dbReference type="EMBL" id="MFB9684478.1"/>
    </source>
</evidence>
<dbReference type="InterPro" id="IPR000073">
    <property type="entry name" value="AB_hydrolase_1"/>
</dbReference>
<evidence type="ECO:0000313" key="3">
    <source>
        <dbReference type="Proteomes" id="UP001589535"/>
    </source>
</evidence>
<name>A0ABV5TZD6_9PSEU</name>
<dbReference type="SUPFAM" id="SSF53474">
    <property type="entry name" value="alpha/beta-Hydrolases"/>
    <property type="match status" value="1"/>
</dbReference>
<proteinExistence type="predicted"/>
<dbReference type="EMBL" id="JBHMBK010000005">
    <property type="protein sequence ID" value="MFB9684478.1"/>
    <property type="molecule type" value="Genomic_DNA"/>
</dbReference>
<keyword evidence="3" id="KW-1185">Reference proteome</keyword>
<gene>
    <name evidence="2" type="ORF">ACFFTO_09810</name>
</gene>
<dbReference type="Pfam" id="PF00561">
    <property type="entry name" value="Abhydrolase_1"/>
    <property type="match status" value="1"/>
</dbReference>
<dbReference type="RefSeq" id="WP_378191319.1">
    <property type="nucleotide sequence ID" value="NZ_JBHMBK010000005.1"/>
</dbReference>
<evidence type="ECO:0000259" key="1">
    <source>
        <dbReference type="Pfam" id="PF00561"/>
    </source>
</evidence>
<dbReference type="Proteomes" id="UP001589535">
    <property type="component" value="Unassembled WGS sequence"/>
</dbReference>
<reference evidence="2 3" key="1">
    <citation type="submission" date="2024-09" db="EMBL/GenBank/DDBJ databases">
        <authorList>
            <person name="Sun Q."/>
            <person name="Mori K."/>
        </authorList>
    </citation>
    <scope>NUCLEOTIDE SEQUENCE [LARGE SCALE GENOMIC DNA]</scope>
    <source>
        <strain evidence="2 3">JCM 13852</strain>
    </source>
</reference>
<organism evidence="2 3">
    <name type="scientific">Amycolatopsis plumensis</name>
    <dbReference type="NCBI Taxonomy" id="236508"/>
    <lineage>
        <taxon>Bacteria</taxon>
        <taxon>Bacillati</taxon>
        <taxon>Actinomycetota</taxon>
        <taxon>Actinomycetes</taxon>
        <taxon>Pseudonocardiales</taxon>
        <taxon>Pseudonocardiaceae</taxon>
        <taxon>Amycolatopsis</taxon>
    </lineage>
</organism>
<sequence length="106" mass="11419">MCDAVGWLGWGHGGDRGALGDRRVWDAQFTALAATHRVIRYDRRGFGETRGETGEHAHYEDLPALLDARGIEQAALVGASLGGACRWTPPSPRRSGSPGWCCSVRA</sequence>
<dbReference type="Gene3D" id="3.40.50.1820">
    <property type="entry name" value="alpha/beta hydrolase"/>
    <property type="match status" value="1"/>
</dbReference>